<evidence type="ECO:0000313" key="3">
    <source>
        <dbReference type="Proteomes" id="UP000832097"/>
    </source>
</evidence>
<dbReference type="PANTHER" id="PTHR40765:SF2">
    <property type="entry name" value="ESX-2 SECRETION SYSTEM ATPASE ECCB2"/>
    <property type="match status" value="1"/>
</dbReference>
<dbReference type="InterPro" id="IPR044857">
    <property type="entry name" value="T7SS_EccB_R1"/>
</dbReference>
<gene>
    <name evidence="2" type="primary">eccB</name>
    <name evidence="2" type="ORF">MTO99_17555</name>
</gene>
<reference evidence="2 3" key="1">
    <citation type="submission" date="2022-03" db="EMBL/GenBank/DDBJ databases">
        <title>Mucilaginibacter sp. isolated from the gut of Protaetia brevitarsis seulensis larvae.</title>
        <authorList>
            <person name="Won M."/>
            <person name="Kim S.-J."/>
            <person name="Kwon S.-W."/>
        </authorList>
    </citation>
    <scope>NUCLEOTIDE SEQUENCE [LARGE SCALE GENOMIC DNA]</scope>
    <source>
        <strain evidence="2 3">CFWR-12</strain>
    </source>
</reference>
<dbReference type="Gene3D" id="3.30.2390.20">
    <property type="entry name" value="Type VII secretion system EccB, repeat 1 domain"/>
    <property type="match status" value="1"/>
</dbReference>
<keyword evidence="1" id="KW-0812">Transmembrane</keyword>
<dbReference type="PANTHER" id="PTHR40765">
    <property type="entry name" value="ESX-2 SECRETION SYSTEM ATPASE ECCB2"/>
    <property type="match status" value="1"/>
</dbReference>
<organism evidence="2 3">
    <name type="scientific">Agromyces larvae</name>
    <dbReference type="NCBI Taxonomy" id="2929802"/>
    <lineage>
        <taxon>Bacteria</taxon>
        <taxon>Bacillati</taxon>
        <taxon>Actinomycetota</taxon>
        <taxon>Actinomycetes</taxon>
        <taxon>Micrococcales</taxon>
        <taxon>Microbacteriaceae</taxon>
        <taxon>Agromyces</taxon>
    </lineage>
</organism>
<dbReference type="RefSeq" id="WP_243555384.1">
    <property type="nucleotide sequence ID" value="NZ_CP094528.1"/>
</dbReference>
<dbReference type="NCBIfam" id="TIGR03919">
    <property type="entry name" value="T7SS_EccB"/>
    <property type="match status" value="1"/>
</dbReference>
<name>A0ABY4BXN3_9MICO</name>
<dbReference type="EMBL" id="CP094528">
    <property type="protein sequence ID" value="UOE43942.1"/>
    <property type="molecule type" value="Genomic_DNA"/>
</dbReference>
<dbReference type="Proteomes" id="UP000832097">
    <property type="component" value="Chromosome"/>
</dbReference>
<proteinExistence type="predicted"/>
<dbReference type="Pfam" id="PF05108">
    <property type="entry name" value="T7SS_ESX1_EccB"/>
    <property type="match status" value="1"/>
</dbReference>
<dbReference type="InterPro" id="IPR007795">
    <property type="entry name" value="T7SS_EccB"/>
</dbReference>
<keyword evidence="1" id="KW-1133">Transmembrane helix</keyword>
<feature type="transmembrane region" description="Helical" evidence="1">
    <location>
        <begin position="38"/>
        <end position="61"/>
    </location>
</feature>
<keyword evidence="1" id="KW-0472">Membrane</keyword>
<protein>
    <submittedName>
        <fullName evidence="2">Type VII secretion protein EccB</fullName>
    </submittedName>
</protein>
<evidence type="ECO:0000256" key="1">
    <source>
        <dbReference type="SAM" id="Phobius"/>
    </source>
</evidence>
<sequence>MATKKDLIEAQTFSRRRLLTAFTGGAPGGRELEPAKPLVAVIAGIALSIMLVLGGVFIGMIRPGLPSGWEHGHLIIASDTGSRYLAIDGVLHPVVNTASARLLVPSGEFEVITTDQATLAGIEVGRSIGIVGAPDELPARAALVDDAWAACLAEDGSSVMALSSLPVAAATPEHGITVALDEQVFIVAGARRHVVAGAQTSAVLRAAGLGSLAPRDVEGRWLELFAEGDPLEPIVVAGAGTEVPGTALRVGEAVHPTGSPDDDRYLVTAEGELAPLSPLAYQLYLLGTGAEFGAAREVGPGELATLTTATTPAGGADWPRDVLTEFTTGDSPCAVLDTSGEAPTTRIGLAKRELPEVGAAGGVAMQRGAGAVVAAGGSGSARAETVFVIDETGTAFPVPGADPDVLHRLGYDDDDVTAVTNAWIDWFPTGPALTPEAAAHTAEPASASGG</sequence>
<accession>A0ABY4BXN3</accession>
<keyword evidence="3" id="KW-1185">Reference proteome</keyword>
<evidence type="ECO:0000313" key="2">
    <source>
        <dbReference type="EMBL" id="UOE43942.1"/>
    </source>
</evidence>